<feature type="non-terminal residue" evidence="1">
    <location>
        <position position="39"/>
    </location>
</feature>
<proteinExistence type="predicted"/>
<accession>A0A0F9LSM6</accession>
<protein>
    <submittedName>
        <fullName evidence="1">Uncharacterized protein</fullName>
    </submittedName>
</protein>
<evidence type="ECO:0000313" key="1">
    <source>
        <dbReference type="EMBL" id="KKM67355.1"/>
    </source>
</evidence>
<comment type="caution">
    <text evidence="1">The sequence shown here is derived from an EMBL/GenBank/DDBJ whole genome shotgun (WGS) entry which is preliminary data.</text>
</comment>
<name>A0A0F9LSM6_9ZZZZ</name>
<reference evidence="1" key="1">
    <citation type="journal article" date="2015" name="Nature">
        <title>Complex archaea that bridge the gap between prokaryotes and eukaryotes.</title>
        <authorList>
            <person name="Spang A."/>
            <person name="Saw J.H."/>
            <person name="Jorgensen S.L."/>
            <person name="Zaremba-Niedzwiedzka K."/>
            <person name="Martijn J."/>
            <person name="Lind A.E."/>
            <person name="van Eijk R."/>
            <person name="Schleper C."/>
            <person name="Guy L."/>
            <person name="Ettema T.J."/>
        </authorList>
    </citation>
    <scope>NUCLEOTIDE SEQUENCE</scope>
</reference>
<sequence length="39" mass="4429">MKQIKTTKKNTLLSLAYVTKIVSNLEKIDAEIKKVSTSY</sequence>
<gene>
    <name evidence="1" type="ORF">LCGC14_1471870</name>
</gene>
<dbReference type="AlphaFoldDB" id="A0A0F9LSM6"/>
<dbReference type="EMBL" id="LAZR01010362">
    <property type="protein sequence ID" value="KKM67355.1"/>
    <property type="molecule type" value="Genomic_DNA"/>
</dbReference>
<organism evidence="1">
    <name type="scientific">marine sediment metagenome</name>
    <dbReference type="NCBI Taxonomy" id="412755"/>
    <lineage>
        <taxon>unclassified sequences</taxon>
        <taxon>metagenomes</taxon>
        <taxon>ecological metagenomes</taxon>
    </lineage>
</organism>